<proteinExistence type="inferred from homology"/>
<accession>A0A0K9PY87</accession>
<gene>
    <name evidence="7" type="ORF">ZOSMA_151G00080</name>
</gene>
<dbReference type="EMBL" id="LFYR01000593">
    <property type="protein sequence ID" value="KMZ73177.1"/>
    <property type="molecule type" value="Genomic_DNA"/>
</dbReference>
<name>A0A0K9PY87_ZOSMR</name>
<dbReference type="InterPro" id="IPR037624">
    <property type="entry name" value="Nup133-like"/>
</dbReference>
<dbReference type="InterPro" id="IPR015943">
    <property type="entry name" value="WD40/YVTN_repeat-like_dom_sf"/>
</dbReference>
<feature type="domain" description="Nucleoporin Nup133/Nup155-like N-terminal" evidence="6">
    <location>
        <begin position="107"/>
        <end position="513"/>
    </location>
</feature>
<feature type="region of interest" description="Disordered" evidence="5">
    <location>
        <begin position="1"/>
        <end position="55"/>
    </location>
</feature>
<dbReference type="SUPFAM" id="SSF117289">
    <property type="entry name" value="Nucleoporin domain"/>
    <property type="match status" value="1"/>
</dbReference>
<feature type="compositionally biased region" description="Basic and acidic residues" evidence="5">
    <location>
        <begin position="13"/>
        <end position="23"/>
    </location>
</feature>
<dbReference type="OrthoDB" id="103454at2759"/>
<dbReference type="InterPro" id="IPR014908">
    <property type="entry name" value="Nucleoporin_Nup133/Nup155_N"/>
</dbReference>
<dbReference type="OMA" id="HKDWYPS"/>
<dbReference type="GO" id="GO:0016973">
    <property type="term" value="P:poly(A)+ mRNA export from nucleus"/>
    <property type="evidence" value="ECO:0000318"/>
    <property type="project" value="GO_Central"/>
</dbReference>
<evidence type="ECO:0000256" key="4">
    <source>
        <dbReference type="ARBA" id="ARBA00023242"/>
    </source>
</evidence>
<keyword evidence="8" id="KW-1185">Reference proteome</keyword>
<evidence type="ECO:0000313" key="7">
    <source>
        <dbReference type="EMBL" id="KMZ73177.1"/>
    </source>
</evidence>
<evidence type="ECO:0000259" key="6">
    <source>
        <dbReference type="Pfam" id="PF08801"/>
    </source>
</evidence>
<evidence type="ECO:0000256" key="1">
    <source>
        <dbReference type="ARBA" id="ARBA00004123"/>
    </source>
</evidence>
<dbReference type="GO" id="GO:0017056">
    <property type="term" value="F:structural constituent of nuclear pore"/>
    <property type="evidence" value="ECO:0000318"/>
    <property type="project" value="GO_Central"/>
</dbReference>
<keyword evidence="4" id="KW-0539">Nucleus</keyword>
<comment type="similarity">
    <text evidence="2">Belongs to the nucleoporin Nup133 family.</text>
</comment>
<keyword evidence="3" id="KW-0813">Transport</keyword>
<dbReference type="GO" id="GO:0000972">
    <property type="term" value="P:transcription-dependent tethering of RNA polymerase II gene DNA at nuclear periphery"/>
    <property type="evidence" value="ECO:0000318"/>
    <property type="project" value="GO_Central"/>
</dbReference>
<dbReference type="Proteomes" id="UP000036987">
    <property type="component" value="Unassembled WGS sequence"/>
</dbReference>
<dbReference type="PANTHER" id="PTHR13405:SF11">
    <property type="entry name" value="NUCLEAR PORE COMPLEX PROTEIN NUP133"/>
    <property type="match status" value="1"/>
</dbReference>
<sequence length="1301" mass="148128">MFTPAIRKSRLVFSKDKNRDHGPSDSQSTPAPDPFAPDSSNGHGRPATGTPAPWNSRVSVLARITPTKNEENAFNTDLVQPTYIGEIPEIVRTAQTNCLQKTRTGIRKNFYGGMDRATSMAWMICQEHIFIWSYFDPSFARKCVLLQLPSSVLALIHIDSTVRCDYRNPWLVSLIKLKKKTSIGLVICHRKYQSIIYWPDIFTEDGHAPILWQPQNEEKYSITDGFLINSMISSSIPNSSYEVASLACHSNGHLWSFHCTPMSITQREVLIKSPEIDKKAHARSLTWRFQTFDLLGEKEIDSSSRQFFLLVDHEIQCWNIILQSPDHPKVTHLWSHEIVSTDGELGIKKNLAGQKDIWLLDMQIDRDGKEFTVLVATFCKDRIMSSSYTQYSLLTLHYKADRNISIEDYSPVRVLERKHPLEVLIPKAKVEDESVLLSMKLCVGGKPYGSVIILSSDGTATVTNHSQGSIKLYKFDLPFDGGKVLDVSILPSSKDEREREGAWVVLTENAGVWAIPETAIVLGSVEPPTRSVSRIESLSGGVLEEDKRNNAVCKSFSSLAGNNFGGLNQQYTPLDEESEVLLGHFFHEFLLSGEVEEGAFEKLENSGAFEKKSEANVFVRMSKSIIDTLAKHWTASRGTEFLSSSAVVSQLLDKKQKHERYLQFLALSKCHEELSLKQRHSLQIIVENGEKLFCMIQLRDFQNQLSQNRSTERFEPEFQSSHLFNEPTSGALWDLIQLVGDKSRRHTVLLMDRDNAEVFYSKISELDELFSCVSHHIHYMVGENHHNVVQMKRAYEISNACVTIVHGALDYRRQHQTWYPSPEGLISWNCQPVVRTGLWSITNVVTHLLSQASSTHFSVKSILRSQLELLTDILLESYMNSITSRIECGDESKSLIEEYHHRRDVLLFALYKQAMDFTEYKYQEICKGPEDNPKLRENIFREISHTLLLTAKRHEGYQTLWNICYDLHDVGLLRNLMNESVGPTGGFSYFVFKQFYQQKQFSKLFRLGEEFQEELSSYLKQHKDLQWLHDVFLNKFASVSNTLHDLALLIDDIGGDGSISLVEDDNIVPTLPKNRTTLEERKRLLNLAKISAMAGRVAGFESKIKSIDADLKILKLQEEITKQLQLHNVEATLDESPTIISAKTLIETCINQKSPNLTLLAFDVFVCSPSTFHLTNKPLLEQCWRTAADHDNWISLHQRSQTEGWSDETTQMFLTETLLYKCSHKFYVEGGGELDNIFPIHMEHTNRRLSPSLNCDSVQELLMQHKDFPDAGKLMMTAVLLGKNGLVDGEVASDFEMEEMK</sequence>
<dbReference type="GO" id="GO:0031080">
    <property type="term" value="C:nuclear pore outer ring"/>
    <property type="evidence" value="ECO:0000318"/>
    <property type="project" value="GO_Central"/>
</dbReference>
<dbReference type="PANTHER" id="PTHR13405">
    <property type="entry name" value="NUCLEAR PORE COMPLEX PROTEIN NUP133"/>
    <property type="match status" value="1"/>
</dbReference>
<comment type="subcellular location">
    <subcellularLocation>
        <location evidence="1">Nucleus</location>
    </subcellularLocation>
</comment>
<dbReference type="Gene3D" id="2.130.10.10">
    <property type="entry name" value="YVTN repeat-like/Quinoprotein amine dehydrogenase"/>
    <property type="match status" value="1"/>
</dbReference>
<dbReference type="STRING" id="29655.A0A0K9PY87"/>
<evidence type="ECO:0000256" key="2">
    <source>
        <dbReference type="ARBA" id="ARBA00005569"/>
    </source>
</evidence>
<organism evidence="7 8">
    <name type="scientific">Zostera marina</name>
    <name type="common">Eelgrass</name>
    <dbReference type="NCBI Taxonomy" id="29655"/>
    <lineage>
        <taxon>Eukaryota</taxon>
        <taxon>Viridiplantae</taxon>
        <taxon>Streptophyta</taxon>
        <taxon>Embryophyta</taxon>
        <taxon>Tracheophyta</taxon>
        <taxon>Spermatophyta</taxon>
        <taxon>Magnoliopsida</taxon>
        <taxon>Liliopsida</taxon>
        <taxon>Zosteraceae</taxon>
        <taxon>Zostera</taxon>
    </lineage>
</organism>
<evidence type="ECO:0000256" key="5">
    <source>
        <dbReference type="SAM" id="MobiDB-lite"/>
    </source>
</evidence>
<reference evidence="8" key="1">
    <citation type="journal article" date="2016" name="Nature">
        <title>The genome of the seagrass Zostera marina reveals angiosperm adaptation to the sea.</title>
        <authorList>
            <person name="Olsen J.L."/>
            <person name="Rouze P."/>
            <person name="Verhelst B."/>
            <person name="Lin Y.-C."/>
            <person name="Bayer T."/>
            <person name="Collen J."/>
            <person name="Dattolo E."/>
            <person name="De Paoli E."/>
            <person name="Dittami S."/>
            <person name="Maumus F."/>
            <person name="Michel G."/>
            <person name="Kersting A."/>
            <person name="Lauritano C."/>
            <person name="Lohaus R."/>
            <person name="Toepel M."/>
            <person name="Tonon T."/>
            <person name="Vanneste K."/>
            <person name="Amirebrahimi M."/>
            <person name="Brakel J."/>
            <person name="Bostroem C."/>
            <person name="Chovatia M."/>
            <person name="Grimwood J."/>
            <person name="Jenkins J.W."/>
            <person name="Jueterbock A."/>
            <person name="Mraz A."/>
            <person name="Stam W.T."/>
            <person name="Tice H."/>
            <person name="Bornberg-Bauer E."/>
            <person name="Green P.J."/>
            <person name="Pearson G.A."/>
            <person name="Procaccini G."/>
            <person name="Duarte C.M."/>
            <person name="Schmutz J."/>
            <person name="Reusch T.B.H."/>
            <person name="Van de Peer Y."/>
        </authorList>
    </citation>
    <scope>NUCLEOTIDE SEQUENCE [LARGE SCALE GENOMIC DNA]</scope>
    <source>
        <strain evidence="8">cv. Finnish</strain>
    </source>
</reference>
<comment type="caution">
    <text evidence="7">The sequence shown here is derived from an EMBL/GenBank/DDBJ whole genome shotgun (WGS) entry which is preliminary data.</text>
</comment>
<evidence type="ECO:0000313" key="8">
    <source>
        <dbReference type="Proteomes" id="UP000036987"/>
    </source>
</evidence>
<dbReference type="GO" id="GO:0006606">
    <property type="term" value="P:protein import into nucleus"/>
    <property type="evidence" value="ECO:0000318"/>
    <property type="project" value="GO_Central"/>
</dbReference>
<dbReference type="Pfam" id="PF08801">
    <property type="entry name" value="Nucleoporin_N"/>
    <property type="match status" value="1"/>
</dbReference>
<evidence type="ECO:0000256" key="3">
    <source>
        <dbReference type="ARBA" id="ARBA00022448"/>
    </source>
</evidence>
<protein>
    <recommendedName>
        <fullName evidence="6">Nucleoporin Nup133/Nup155-like N-terminal domain-containing protein</fullName>
    </recommendedName>
</protein>